<feature type="binding site" evidence="8">
    <location>
        <position position="258"/>
    </location>
    <ligand>
        <name>ATP</name>
        <dbReference type="ChEBI" id="CHEBI:30616"/>
    </ligand>
</feature>
<evidence type="ECO:0000256" key="8">
    <source>
        <dbReference type="HAMAP-Rule" id="MF_00692"/>
    </source>
</evidence>
<comment type="cofactor">
    <cofactor evidence="8">
        <name>Mg(2+)</name>
        <dbReference type="ChEBI" id="CHEBI:18420"/>
    </cofactor>
    <cofactor evidence="8">
        <name>Mn(2+)</name>
        <dbReference type="ChEBI" id="CHEBI:29035"/>
    </cofactor>
</comment>
<accession>A0ABU2AXT8</accession>
<evidence type="ECO:0000256" key="6">
    <source>
        <dbReference type="ARBA" id="ARBA00022840"/>
    </source>
</evidence>
<reference evidence="9 10" key="1">
    <citation type="submission" date="2023-07" db="EMBL/GenBank/DDBJ databases">
        <title>Sequencing the genomes of 1000 actinobacteria strains.</title>
        <authorList>
            <person name="Klenk H.-P."/>
        </authorList>
    </citation>
    <scope>NUCLEOTIDE SEQUENCE [LARGE SCALE GENOMIC DNA]</scope>
    <source>
        <strain evidence="9 10">DSM 22966</strain>
    </source>
</reference>
<evidence type="ECO:0000256" key="7">
    <source>
        <dbReference type="ARBA" id="ARBA00022842"/>
    </source>
</evidence>
<dbReference type="InterPro" id="IPR003846">
    <property type="entry name" value="SelO"/>
</dbReference>
<comment type="caution">
    <text evidence="9">The sequence shown here is derived from an EMBL/GenBank/DDBJ whole genome shotgun (WGS) entry which is preliminary data.</text>
</comment>
<sequence>MSLPNLTSQYAEAFPELVRDATPAPSPDPQLVLLNRGLAAELGLDAEWLATEEGINFLLGHNLPDSAKPVAQGYAGHQFGNYVPSLGDGRAILTGELPVNDTLVDIHLKGTGPTPYSRPGSDGYAALGPMLREYLVSEAVHALGIPTSRSLAVITTGRNILREVEQPAAVLVRTGPSHIRVGTFQYVRAHQDLELLQRFTNYSLTRHYPTVEAENPALALLEQVVTNQAELLAQWMHVGLIHGVMNTDNMTIAGHSIDFGPVAFLDKFDPNAVFSSIDFAGRYAYGNQPAIAEWNLARFAESLLPAIMHPAEELVMSQDDAVTAATEAVVNFRRVYSGAWAKRFTQRLGLTSDEDAQSLSTQLFEQLQSSGTDFTGFFAGLADIAKSGLIPADVEPELMSWYRHWLDLSPSAEKLAQHNPIYIPRNHLVEDAIQDAVTDQNLETFHTLLAAVTNPYERQQGFEHLEQPAPVAFAMNYQTFCGT</sequence>
<keyword evidence="3 8" id="KW-0548">Nucleotidyltransferase</keyword>
<protein>
    <recommendedName>
        <fullName evidence="8">Protein nucleotidyltransferase YdiU</fullName>
        <ecNumber evidence="8">2.7.7.-</ecNumber>
    </recommendedName>
    <alternativeName>
        <fullName evidence="8">Protein adenylyltransferase YdiU</fullName>
        <ecNumber evidence="8">2.7.7.108</ecNumber>
    </alternativeName>
    <alternativeName>
        <fullName evidence="8">Protein uridylyltransferase YdiU</fullName>
        <ecNumber evidence="8">2.7.7.-</ecNumber>
    </alternativeName>
</protein>
<feature type="binding site" evidence="8">
    <location>
        <position position="109"/>
    </location>
    <ligand>
        <name>ATP</name>
        <dbReference type="ChEBI" id="CHEBI:30616"/>
    </ligand>
</feature>
<feature type="binding site" evidence="8">
    <location>
        <position position="258"/>
    </location>
    <ligand>
        <name>Mg(2+)</name>
        <dbReference type="ChEBI" id="CHEBI:18420"/>
    </ligand>
</feature>
<dbReference type="HAMAP" id="MF_00692">
    <property type="entry name" value="SelO"/>
    <property type="match status" value="1"/>
</dbReference>
<keyword evidence="5 8" id="KW-0547">Nucleotide-binding</keyword>
<dbReference type="RefSeq" id="WP_310170723.1">
    <property type="nucleotide sequence ID" value="NZ_BAABHE010000002.1"/>
</dbReference>
<dbReference type="PANTHER" id="PTHR32057">
    <property type="entry name" value="PROTEIN ADENYLYLTRANSFERASE SELO, MITOCHONDRIAL"/>
    <property type="match status" value="1"/>
</dbReference>
<gene>
    <name evidence="8" type="primary">ydiU</name>
    <name evidence="8" type="synonym">selO</name>
    <name evidence="9" type="ORF">J2S62_000412</name>
</gene>
<proteinExistence type="inferred from homology"/>
<evidence type="ECO:0000256" key="5">
    <source>
        <dbReference type="ARBA" id="ARBA00022741"/>
    </source>
</evidence>
<dbReference type="NCBIfam" id="NF000658">
    <property type="entry name" value="PRK00029.1"/>
    <property type="match status" value="1"/>
</dbReference>
<feature type="binding site" evidence="8">
    <location>
        <position position="123"/>
    </location>
    <ligand>
        <name>ATP</name>
        <dbReference type="ChEBI" id="CHEBI:30616"/>
    </ligand>
</feature>
<comment type="catalytic activity">
    <reaction evidence="8">
        <text>L-tyrosyl-[protein] + ATP = O-(5'-adenylyl)-L-tyrosyl-[protein] + diphosphate</text>
        <dbReference type="Rhea" id="RHEA:54288"/>
        <dbReference type="Rhea" id="RHEA-COMP:10136"/>
        <dbReference type="Rhea" id="RHEA-COMP:13846"/>
        <dbReference type="ChEBI" id="CHEBI:30616"/>
        <dbReference type="ChEBI" id="CHEBI:33019"/>
        <dbReference type="ChEBI" id="CHEBI:46858"/>
        <dbReference type="ChEBI" id="CHEBI:83624"/>
        <dbReference type="EC" id="2.7.7.108"/>
    </reaction>
</comment>
<comment type="similarity">
    <text evidence="1 8">Belongs to the SELO family.</text>
</comment>
<keyword evidence="4 8" id="KW-0479">Metal-binding</keyword>
<dbReference type="Proteomes" id="UP001183794">
    <property type="component" value="Unassembled WGS sequence"/>
</dbReference>
<feature type="binding site" evidence="8">
    <location>
        <position position="122"/>
    </location>
    <ligand>
        <name>ATP</name>
        <dbReference type="ChEBI" id="CHEBI:30616"/>
    </ligand>
</feature>
<comment type="catalytic activity">
    <reaction evidence="8">
        <text>L-histidyl-[protein] + UTP = N(tele)-(5'-uridylyl)-L-histidyl-[protein] + diphosphate</text>
        <dbReference type="Rhea" id="RHEA:83891"/>
        <dbReference type="Rhea" id="RHEA-COMP:9745"/>
        <dbReference type="Rhea" id="RHEA-COMP:20239"/>
        <dbReference type="ChEBI" id="CHEBI:29979"/>
        <dbReference type="ChEBI" id="CHEBI:33019"/>
        <dbReference type="ChEBI" id="CHEBI:46398"/>
        <dbReference type="ChEBI" id="CHEBI:233474"/>
    </reaction>
</comment>
<comment type="catalytic activity">
    <reaction evidence="8">
        <text>L-seryl-[protein] + UTP = O-(5'-uridylyl)-L-seryl-[protein] + diphosphate</text>
        <dbReference type="Rhea" id="RHEA:64604"/>
        <dbReference type="Rhea" id="RHEA-COMP:9863"/>
        <dbReference type="Rhea" id="RHEA-COMP:16635"/>
        <dbReference type="ChEBI" id="CHEBI:29999"/>
        <dbReference type="ChEBI" id="CHEBI:33019"/>
        <dbReference type="ChEBI" id="CHEBI:46398"/>
        <dbReference type="ChEBI" id="CHEBI:156051"/>
    </reaction>
</comment>
<comment type="catalytic activity">
    <reaction evidence="8">
        <text>L-threonyl-[protein] + ATP = 3-O-(5'-adenylyl)-L-threonyl-[protein] + diphosphate</text>
        <dbReference type="Rhea" id="RHEA:54292"/>
        <dbReference type="Rhea" id="RHEA-COMP:11060"/>
        <dbReference type="Rhea" id="RHEA-COMP:13847"/>
        <dbReference type="ChEBI" id="CHEBI:30013"/>
        <dbReference type="ChEBI" id="CHEBI:30616"/>
        <dbReference type="ChEBI" id="CHEBI:33019"/>
        <dbReference type="ChEBI" id="CHEBI:138113"/>
        <dbReference type="EC" id="2.7.7.108"/>
    </reaction>
</comment>
<dbReference type="EC" id="2.7.7.108" evidence="8"/>
<evidence type="ECO:0000256" key="3">
    <source>
        <dbReference type="ARBA" id="ARBA00022695"/>
    </source>
</evidence>
<dbReference type="PANTHER" id="PTHR32057:SF14">
    <property type="entry name" value="PROTEIN ADENYLYLTRANSFERASE SELO, MITOCHONDRIAL"/>
    <property type="match status" value="1"/>
</dbReference>
<comment type="function">
    <text evidence="8">Nucleotidyltransferase involved in the post-translational modification of proteins. It can catalyze the addition of adenosine monophosphate (AMP) or uridine monophosphate (UMP) to a protein, resulting in modifications known as AMPylation and UMPylation.</text>
</comment>
<keyword evidence="6 8" id="KW-0067">ATP-binding</keyword>
<evidence type="ECO:0000256" key="2">
    <source>
        <dbReference type="ARBA" id="ARBA00022679"/>
    </source>
</evidence>
<comment type="catalytic activity">
    <reaction evidence="8">
        <text>L-seryl-[protein] + ATP = 3-O-(5'-adenylyl)-L-seryl-[protein] + diphosphate</text>
        <dbReference type="Rhea" id="RHEA:58120"/>
        <dbReference type="Rhea" id="RHEA-COMP:9863"/>
        <dbReference type="Rhea" id="RHEA-COMP:15073"/>
        <dbReference type="ChEBI" id="CHEBI:29999"/>
        <dbReference type="ChEBI" id="CHEBI:30616"/>
        <dbReference type="ChEBI" id="CHEBI:33019"/>
        <dbReference type="ChEBI" id="CHEBI:142516"/>
        <dbReference type="EC" id="2.7.7.108"/>
    </reaction>
</comment>
<feature type="binding site" evidence="8">
    <location>
        <position position="89"/>
    </location>
    <ligand>
        <name>ATP</name>
        <dbReference type="ChEBI" id="CHEBI:30616"/>
    </ligand>
</feature>
<evidence type="ECO:0000313" key="9">
    <source>
        <dbReference type="EMBL" id="MDR7346155.1"/>
    </source>
</evidence>
<evidence type="ECO:0000256" key="1">
    <source>
        <dbReference type="ARBA" id="ARBA00009747"/>
    </source>
</evidence>
<comment type="catalytic activity">
    <reaction evidence="8">
        <text>L-tyrosyl-[protein] + UTP = O-(5'-uridylyl)-L-tyrosyl-[protein] + diphosphate</text>
        <dbReference type="Rhea" id="RHEA:83887"/>
        <dbReference type="Rhea" id="RHEA-COMP:10136"/>
        <dbReference type="Rhea" id="RHEA-COMP:20238"/>
        <dbReference type="ChEBI" id="CHEBI:33019"/>
        <dbReference type="ChEBI" id="CHEBI:46398"/>
        <dbReference type="ChEBI" id="CHEBI:46858"/>
        <dbReference type="ChEBI" id="CHEBI:90602"/>
    </reaction>
</comment>
<feature type="binding site" evidence="8">
    <location>
        <position position="87"/>
    </location>
    <ligand>
        <name>ATP</name>
        <dbReference type="ChEBI" id="CHEBI:30616"/>
    </ligand>
</feature>
<dbReference type="EMBL" id="JAVDYJ010000001">
    <property type="protein sequence ID" value="MDR7346155.1"/>
    <property type="molecule type" value="Genomic_DNA"/>
</dbReference>
<dbReference type="EC" id="2.7.7.-" evidence="8"/>
<keyword evidence="2 8" id="KW-0808">Transferase</keyword>
<feature type="binding site" evidence="8">
    <location>
        <position position="173"/>
    </location>
    <ligand>
        <name>ATP</name>
        <dbReference type="ChEBI" id="CHEBI:30616"/>
    </ligand>
</feature>
<feature type="binding site" evidence="8">
    <location>
        <position position="180"/>
    </location>
    <ligand>
        <name>ATP</name>
        <dbReference type="ChEBI" id="CHEBI:30616"/>
    </ligand>
</feature>
<evidence type="ECO:0000313" key="10">
    <source>
        <dbReference type="Proteomes" id="UP001183794"/>
    </source>
</evidence>
<name>A0ABU2AXT8_9MICC</name>
<evidence type="ECO:0000256" key="4">
    <source>
        <dbReference type="ARBA" id="ARBA00022723"/>
    </source>
</evidence>
<dbReference type="Pfam" id="PF02696">
    <property type="entry name" value="SelO"/>
    <property type="match status" value="1"/>
</dbReference>
<keyword evidence="10" id="KW-1185">Reference proteome</keyword>
<keyword evidence="8" id="KW-0464">Manganese</keyword>
<feature type="active site" description="Proton acceptor" evidence="8">
    <location>
        <position position="248"/>
    </location>
</feature>
<keyword evidence="7 8" id="KW-0460">Magnesium</keyword>
<feature type="binding site" evidence="8">
    <location>
        <position position="249"/>
    </location>
    <ligand>
        <name>Mg(2+)</name>
        <dbReference type="ChEBI" id="CHEBI:18420"/>
    </ligand>
</feature>
<feature type="binding site" evidence="8">
    <location>
        <position position="90"/>
    </location>
    <ligand>
        <name>ATP</name>
        <dbReference type="ChEBI" id="CHEBI:30616"/>
    </ligand>
</feature>
<organism evidence="9 10">
    <name type="scientific">Enteractinococcus fodinae</name>
    <dbReference type="NCBI Taxonomy" id="684663"/>
    <lineage>
        <taxon>Bacteria</taxon>
        <taxon>Bacillati</taxon>
        <taxon>Actinomycetota</taxon>
        <taxon>Actinomycetes</taxon>
        <taxon>Micrococcales</taxon>
        <taxon>Micrococcaceae</taxon>
    </lineage>
</organism>